<dbReference type="AlphaFoldDB" id="A0A399RSZ7"/>
<dbReference type="SUPFAM" id="SSF52821">
    <property type="entry name" value="Rhodanese/Cell cycle control phosphatase"/>
    <property type="match status" value="1"/>
</dbReference>
<gene>
    <name evidence="3" type="ORF">D1627_14865</name>
</gene>
<dbReference type="PROSITE" id="PS51257">
    <property type="entry name" value="PROKAR_LIPOPROTEIN"/>
    <property type="match status" value="1"/>
</dbReference>
<reference evidence="4" key="1">
    <citation type="submission" date="2018-08" db="EMBL/GenBank/DDBJ databases">
        <title>Mucilaginibacter sp. MYSH2.</title>
        <authorList>
            <person name="Seo T."/>
        </authorList>
    </citation>
    <scope>NUCLEOTIDE SEQUENCE [LARGE SCALE GENOMIC DNA]</scope>
    <source>
        <strain evidence="4">KIRAN</strain>
    </source>
</reference>
<keyword evidence="1" id="KW-0732">Signal</keyword>
<proteinExistence type="predicted"/>
<protein>
    <submittedName>
        <fullName evidence="3">Rhodanese-like domain-containing protein</fullName>
    </submittedName>
</protein>
<evidence type="ECO:0000313" key="3">
    <source>
        <dbReference type="EMBL" id="RIJ34208.1"/>
    </source>
</evidence>
<evidence type="ECO:0000259" key="2">
    <source>
        <dbReference type="PROSITE" id="PS50206"/>
    </source>
</evidence>
<dbReference type="PROSITE" id="PS50206">
    <property type="entry name" value="RHODANESE_3"/>
    <property type="match status" value="1"/>
</dbReference>
<dbReference type="Gene3D" id="3.40.250.10">
    <property type="entry name" value="Rhodanese-like domain"/>
    <property type="match status" value="1"/>
</dbReference>
<dbReference type="OrthoDB" id="9808735at2"/>
<dbReference type="PANTHER" id="PTHR43031">
    <property type="entry name" value="FAD-DEPENDENT OXIDOREDUCTASE"/>
    <property type="match status" value="1"/>
</dbReference>
<keyword evidence="4" id="KW-1185">Reference proteome</keyword>
<dbReference type="EMBL" id="QWGE01000005">
    <property type="protein sequence ID" value="RIJ34208.1"/>
    <property type="molecule type" value="Genomic_DNA"/>
</dbReference>
<dbReference type="RefSeq" id="WP_119433068.1">
    <property type="nucleotide sequence ID" value="NZ_QWGE01000005.1"/>
</dbReference>
<feature type="signal peptide" evidence="1">
    <location>
        <begin position="1"/>
        <end position="20"/>
    </location>
</feature>
<dbReference type="CDD" id="cd00158">
    <property type="entry name" value="RHOD"/>
    <property type="match status" value="1"/>
</dbReference>
<name>A0A399RSZ7_9BACT</name>
<evidence type="ECO:0000256" key="1">
    <source>
        <dbReference type="SAM" id="SignalP"/>
    </source>
</evidence>
<sequence length="146" mass="15907">MQRNTLFLGIVMLFASCNSATDTNTEATDSAITQSEIGQAAAVQSVGSHIAKSLLAQQPEIIVLDVRTPEEFEAGHLEKAQLLNIYDQSFEQRLQELDKTKTYLVYCAVGGRSNQAVQAMNKMGFNKVYDATEGFMALKSAGVPVK</sequence>
<dbReference type="PANTHER" id="PTHR43031:SF1">
    <property type="entry name" value="PYRIDINE NUCLEOTIDE-DISULPHIDE OXIDOREDUCTASE"/>
    <property type="match status" value="1"/>
</dbReference>
<evidence type="ECO:0000313" key="4">
    <source>
        <dbReference type="Proteomes" id="UP000266005"/>
    </source>
</evidence>
<dbReference type="Proteomes" id="UP000266005">
    <property type="component" value="Unassembled WGS sequence"/>
</dbReference>
<comment type="caution">
    <text evidence="3">The sequence shown here is derived from an EMBL/GenBank/DDBJ whole genome shotgun (WGS) entry which is preliminary data.</text>
</comment>
<accession>A0A399RSZ7</accession>
<dbReference type="Pfam" id="PF00581">
    <property type="entry name" value="Rhodanese"/>
    <property type="match status" value="1"/>
</dbReference>
<feature type="chain" id="PRO_5017387571" evidence="1">
    <location>
        <begin position="21"/>
        <end position="146"/>
    </location>
</feature>
<dbReference type="SMART" id="SM00450">
    <property type="entry name" value="RHOD"/>
    <property type="match status" value="1"/>
</dbReference>
<feature type="domain" description="Rhodanese" evidence="2">
    <location>
        <begin position="57"/>
        <end position="146"/>
    </location>
</feature>
<organism evidence="3 4">
    <name type="scientific">Pontibacter oryzae</name>
    <dbReference type="NCBI Taxonomy" id="2304593"/>
    <lineage>
        <taxon>Bacteria</taxon>
        <taxon>Pseudomonadati</taxon>
        <taxon>Bacteroidota</taxon>
        <taxon>Cytophagia</taxon>
        <taxon>Cytophagales</taxon>
        <taxon>Hymenobacteraceae</taxon>
        <taxon>Pontibacter</taxon>
    </lineage>
</organism>
<dbReference type="InterPro" id="IPR050229">
    <property type="entry name" value="GlpE_sulfurtransferase"/>
</dbReference>
<dbReference type="InterPro" id="IPR001763">
    <property type="entry name" value="Rhodanese-like_dom"/>
</dbReference>
<dbReference type="InterPro" id="IPR036873">
    <property type="entry name" value="Rhodanese-like_dom_sf"/>
</dbReference>